<feature type="coiled-coil region" evidence="1">
    <location>
        <begin position="43"/>
        <end position="70"/>
    </location>
</feature>
<reference evidence="2 3" key="1">
    <citation type="journal article" date="2018" name="New Phytol.">
        <title>Phylogenomics of Endogonaceae and evolution of mycorrhizas within Mucoromycota.</title>
        <authorList>
            <person name="Chang Y."/>
            <person name="Desiro A."/>
            <person name="Na H."/>
            <person name="Sandor L."/>
            <person name="Lipzen A."/>
            <person name="Clum A."/>
            <person name="Barry K."/>
            <person name="Grigoriev I.V."/>
            <person name="Martin F.M."/>
            <person name="Stajich J.E."/>
            <person name="Smith M.E."/>
            <person name="Bonito G."/>
            <person name="Spatafora J.W."/>
        </authorList>
    </citation>
    <scope>NUCLEOTIDE SEQUENCE [LARGE SCALE GENOMIC DNA]</scope>
    <source>
        <strain evidence="2 3">GMNB39</strain>
    </source>
</reference>
<protein>
    <recommendedName>
        <fullName evidence="4">Microtubule associated protein-domain-containing protein</fullName>
    </recommendedName>
</protein>
<organism evidence="2 3">
    <name type="scientific">Jimgerdemannia flammicorona</name>
    <dbReference type="NCBI Taxonomy" id="994334"/>
    <lineage>
        <taxon>Eukaryota</taxon>
        <taxon>Fungi</taxon>
        <taxon>Fungi incertae sedis</taxon>
        <taxon>Mucoromycota</taxon>
        <taxon>Mucoromycotina</taxon>
        <taxon>Endogonomycetes</taxon>
        <taxon>Endogonales</taxon>
        <taxon>Endogonaceae</taxon>
        <taxon>Jimgerdemannia</taxon>
    </lineage>
</organism>
<keyword evidence="3" id="KW-1185">Reference proteome</keyword>
<dbReference type="OrthoDB" id="642895at2759"/>
<dbReference type="AlphaFoldDB" id="A0A433A347"/>
<keyword evidence="1" id="KW-0175">Coiled coil</keyword>
<dbReference type="Pfam" id="PF03999">
    <property type="entry name" value="MAP65_ASE1"/>
    <property type="match status" value="1"/>
</dbReference>
<comment type="caution">
    <text evidence="2">The sequence shown here is derived from an EMBL/GenBank/DDBJ whole genome shotgun (WGS) entry which is preliminary data.</text>
</comment>
<evidence type="ECO:0000313" key="2">
    <source>
        <dbReference type="EMBL" id="RUO97104.1"/>
    </source>
</evidence>
<dbReference type="Proteomes" id="UP000268093">
    <property type="component" value="Unassembled WGS sequence"/>
</dbReference>
<dbReference type="EMBL" id="RBNI01018414">
    <property type="protein sequence ID" value="RUO97104.1"/>
    <property type="molecule type" value="Genomic_DNA"/>
</dbReference>
<evidence type="ECO:0008006" key="4">
    <source>
        <dbReference type="Google" id="ProtNLM"/>
    </source>
</evidence>
<evidence type="ECO:0000313" key="3">
    <source>
        <dbReference type="Proteomes" id="UP000268093"/>
    </source>
</evidence>
<sequence>MDTLYRKANTLLDIWVELGFADAELAELPGVQLSPRGTSEWARRRMQRVLDELDRLIEYERQEKQRLSAEIEDLLFSIDDTCTQLGQRIENVTSLAAIPETIERSHPMKRYLRKLNDELLEELNRRRTNVRTWLDAIKSYAAEIYEVHEMPPFEAYENDLTWATVQSVFVKYNALHTIVTTRRQTFENAAAKLRFYWHALRHQTSDSIDEALAELFSQYPPDIPPSLPADDIPPSLPADDIPPNLPADDIPVPQYYRHPLPSLLSLTPSCLDLLNEKLATLEEDYRDRLAKRDRYQKGILLLWGELEVPVEERTVQMVDSFDLVYLEQVGFVIADRNNTHLEMR</sequence>
<name>A0A433A347_9FUNG</name>
<proteinExistence type="predicted"/>
<gene>
    <name evidence="2" type="ORF">BC936DRAFT_140972</name>
</gene>
<evidence type="ECO:0000256" key="1">
    <source>
        <dbReference type="SAM" id="Coils"/>
    </source>
</evidence>
<accession>A0A433A347</accession>